<feature type="domain" description="Transcription regulator PadR N-terminal" evidence="2">
    <location>
        <begin position="7"/>
        <end position="82"/>
    </location>
</feature>
<evidence type="ECO:0000313" key="5">
    <source>
        <dbReference type="Proteomes" id="UP000295658"/>
    </source>
</evidence>
<gene>
    <name evidence="4" type="ORF">EDD69_11054</name>
</gene>
<feature type="coiled-coil region" evidence="1">
    <location>
        <begin position="115"/>
        <end position="142"/>
    </location>
</feature>
<dbReference type="Gene3D" id="1.10.10.10">
    <property type="entry name" value="Winged helix-like DNA-binding domain superfamily/Winged helix DNA-binding domain"/>
    <property type="match status" value="1"/>
</dbReference>
<dbReference type="SUPFAM" id="SSF46785">
    <property type="entry name" value="Winged helix' DNA-binding domain"/>
    <property type="match status" value="1"/>
</dbReference>
<dbReference type="PANTHER" id="PTHR43252">
    <property type="entry name" value="TRANSCRIPTIONAL REGULATOR YQJI"/>
    <property type="match status" value="1"/>
</dbReference>
<dbReference type="RefSeq" id="WP_132948840.1">
    <property type="nucleotide sequence ID" value="NZ_BSVG01000009.1"/>
</dbReference>
<dbReference type="InterPro" id="IPR005149">
    <property type="entry name" value="Tscrpt_reg_PadR_N"/>
</dbReference>
<keyword evidence="5" id="KW-1185">Reference proteome</keyword>
<dbReference type="OrthoDB" id="9808762at2"/>
<evidence type="ECO:0000256" key="1">
    <source>
        <dbReference type="SAM" id="Coils"/>
    </source>
</evidence>
<evidence type="ECO:0000313" key="4">
    <source>
        <dbReference type="EMBL" id="TCL48048.1"/>
    </source>
</evidence>
<dbReference type="EMBL" id="SLUL01000010">
    <property type="protein sequence ID" value="TCL48048.1"/>
    <property type="molecule type" value="Genomic_DNA"/>
</dbReference>
<dbReference type="InterPro" id="IPR018309">
    <property type="entry name" value="Tscrpt_reg_PadR_C"/>
</dbReference>
<protein>
    <submittedName>
        <fullName evidence="4">Virulence activator alpha</fullName>
    </submittedName>
</protein>
<sequence length="178" mass="21111">MSIKLVILGLLMEGDKHPYEIQQIVNERHMKHYIKLAIGSLYYAFEQLEKQGYVEVTDIIRDTNRPDKTVYRITDKGKEYFEQLLLEEMAKHEHVHRSIYAALSFAAYADSQKINNVLQKRIEETKALLEKMRQLYERKRKEENVAKLKLYIMTGVIMHLETEIQWLEQLQQAAAQNK</sequence>
<comment type="caution">
    <text evidence="4">The sequence shown here is derived from an EMBL/GenBank/DDBJ whole genome shotgun (WGS) entry which is preliminary data.</text>
</comment>
<reference evidence="4 5" key="1">
    <citation type="submission" date="2019-03" db="EMBL/GenBank/DDBJ databases">
        <title>Genomic Encyclopedia of Type Strains, Phase IV (KMG-IV): sequencing the most valuable type-strain genomes for metagenomic binning, comparative biology and taxonomic classification.</title>
        <authorList>
            <person name="Goeker M."/>
        </authorList>
    </citation>
    <scope>NUCLEOTIDE SEQUENCE [LARGE SCALE GENOMIC DNA]</scope>
    <source>
        <strain evidence="4 5">DSM 24979</strain>
    </source>
</reference>
<proteinExistence type="predicted"/>
<name>A0A4V2QA41_9BACL</name>
<keyword evidence="1" id="KW-0175">Coiled coil</keyword>
<organism evidence="4 5">
    <name type="scientific">Thermolongibacillus altinsuensis</name>
    <dbReference type="NCBI Taxonomy" id="575256"/>
    <lineage>
        <taxon>Bacteria</taxon>
        <taxon>Bacillati</taxon>
        <taxon>Bacillota</taxon>
        <taxon>Bacilli</taxon>
        <taxon>Bacillales</taxon>
        <taxon>Anoxybacillaceae</taxon>
        <taxon>Thermolongibacillus</taxon>
    </lineage>
</organism>
<evidence type="ECO:0000259" key="3">
    <source>
        <dbReference type="Pfam" id="PF10400"/>
    </source>
</evidence>
<dbReference type="Proteomes" id="UP000295658">
    <property type="component" value="Unassembled WGS sequence"/>
</dbReference>
<dbReference type="InterPro" id="IPR036390">
    <property type="entry name" value="WH_DNA-bd_sf"/>
</dbReference>
<accession>A0A4V2QA41</accession>
<dbReference type="Pfam" id="PF10400">
    <property type="entry name" value="Vir_act_alpha_C"/>
    <property type="match status" value="1"/>
</dbReference>
<dbReference type="PANTHER" id="PTHR43252:SF7">
    <property type="entry name" value="TRANSCRIPTIONAL REGULATOR YQJI"/>
    <property type="match status" value="1"/>
</dbReference>
<evidence type="ECO:0000259" key="2">
    <source>
        <dbReference type="Pfam" id="PF03551"/>
    </source>
</evidence>
<dbReference type="InterPro" id="IPR036388">
    <property type="entry name" value="WH-like_DNA-bd_sf"/>
</dbReference>
<feature type="domain" description="Transcription regulator PadR C-terminal" evidence="3">
    <location>
        <begin position="104"/>
        <end position="170"/>
    </location>
</feature>
<dbReference type="Pfam" id="PF03551">
    <property type="entry name" value="PadR"/>
    <property type="match status" value="1"/>
</dbReference>
<dbReference type="AlphaFoldDB" id="A0A4V2QA41"/>